<reference evidence="12 13" key="1">
    <citation type="submission" date="2021-01" db="EMBL/GenBank/DDBJ databases">
        <title>Sequencing the genomes of 1000 actinobacteria strains.</title>
        <authorList>
            <person name="Klenk H.-P."/>
        </authorList>
    </citation>
    <scope>NUCLEOTIDE SEQUENCE [LARGE SCALE GENOMIC DNA]</scope>
    <source>
        <strain evidence="12 13">DSM 46000</strain>
    </source>
</reference>
<dbReference type="Pfam" id="PF02152">
    <property type="entry name" value="FolB"/>
    <property type="match status" value="1"/>
</dbReference>
<dbReference type="PANTHER" id="PTHR43071">
    <property type="entry name" value="2-AMINO-4-HYDROXY-6-HYDROXYMETHYLDIHYDROPTERIDINE PYROPHOSPHOKINASE"/>
    <property type="match status" value="1"/>
</dbReference>
<keyword evidence="7" id="KW-0067">ATP-binding</keyword>
<feature type="compositionally biased region" description="Low complexity" evidence="10">
    <location>
        <begin position="811"/>
        <end position="828"/>
    </location>
</feature>
<feature type="compositionally biased region" description="Basic and acidic residues" evidence="10">
    <location>
        <begin position="279"/>
        <end position="290"/>
    </location>
</feature>
<dbReference type="CDD" id="cd00483">
    <property type="entry name" value="HPPK"/>
    <property type="match status" value="1"/>
</dbReference>
<accession>A0ABS2LHP8</accession>
<dbReference type="NCBIfam" id="TIGR00525">
    <property type="entry name" value="folB"/>
    <property type="match status" value="1"/>
</dbReference>
<feature type="region of interest" description="Disordered" evidence="10">
    <location>
        <begin position="793"/>
        <end position="878"/>
    </location>
</feature>
<feature type="region of interest" description="Disordered" evidence="10">
    <location>
        <begin position="170"/>
        <end position="197"/>
    </location>
</feature>
<dbReference type="SUPFAM" id="SSF55620">
    <property type="entry name" value="Tetrahydrobiopterin biosynthesis enzymes-like"/>
    <property type="match status" value="1"/>
</dbReference>
<dbReference type="NCBIfam" id="TIGR01498">
    <property type="entry name" value="folK"/>
    <property type="match status" value="1"/>
</dbReference>
<comment type="function">
    <text evidence="9">Catalyzes the conversion of 7,8-dihydroneopterin to 6-hydroxymethyl-7,8-dihydropterin.</text>
</comment>
<keyword evidence="8 9" id="KW-0289">Folate biosynthesis</keyword>
<comment type="similarity">
    <text evidence="9">Belongs to the DHNA family.</text>
</comment>
<feature type="region of interest" description="Disordered" evidence="10">
    <location>
        <begin position="651"/>
        <end position="715"/>
    </location>
</feature>
<feature type="region of interest" description="Disordered" evidence="10">
    <location>
        <begin position="268"/>
        <end position="432"/>
    </location>
</feature>
<comment type="catalytic activity">
    <reaction evidence="9">
        <text>7,8-dihydroneopterin = 6-hydroxymethyl-7,8-dihydropterin + glycolaldehyde</text>
        <dbReference type="Rhea" id="RHEA:10540"/>
        <dbReference type="ChEBI" id="CHEBI:17001"/>
        <dbReference type="ChEBI" id="CHEBI:17071"/>
        <dbReference type="ChEBI" id="CHEBI:44841"/>
        <dbReference type="EC" id="4.1.2.25"/>
    </reaction>
</comment>
<evidence type="ECO:0000259" key="11">
    <source>
        <dbReference type="PROSITE" id="PS00794"/>
    </source>
</evidence>
<gene>
    <name evidence="12" type="ORF">JOD49_002871</name>
</gene>
<feature type="compositionally biased region" description="Pro residues" evidence="10">
    <location>
        <begin position="179"/>
        <end position="191"/>
    </location>
</feature>
<dbReference type="Gene3D" id="3.30.70.560">
    <property type="entry name" value="7,8-Dihydro-6-hydroxymethylpterin-pyrophosphokinase HPPK"/>
    <property type="match status" value="1"/>
</dbReference>
<dbReference type="InterPro" id="IPR043133">
    <property type="entry name" value="GTP-CH-I_C/QueF"/>
</dbReference>
<evidence type="ECO:0000256" key="2">
    <source>
        <dbReference type="ARBA" id="ARBA00005051"/>
    </source>
</evidence>
<keyword evidence="4" id="KW-0808">Transferase</keyword>
<dbReference type="PANTHER" id="PTHR43071:SF1">
    <property type="entry name" value="2-AMINO-4-HYDROXY-6-HYDROXYMETHYLDIHYDROPTERIDINE PYROPHOSPHOKINASE"/>
    <property type="match status" value="1"/>
</dbReference>
<feature type="compositionally biased region" description="Low complexity" evidence="10">
    <location>
        <begin position="659"/>
        <end position="704"/>
    </location>
</feature>
<evidence type="ECO:0000256" key="7">
    <source>
        <dbReference type="ARBA" id="ARBA00022840"/>
    </source>
</evidence>
<comment type="similarity">
    <text evidence="3">In the N-terminal section; belongs to the DHNA family.</text>
</comment>
<proteinExistence type="inferred from homology"/>
<feature type="compositionally biased region" description="Pro residues" evidence="10">
    <location>
        <begin position="417"/>
        <end position="432"/>
    </location>
</feature>
<evidence type="ECO:0000313" key="12">
    <source>
        <dbReference type="EMBL" id="MBM7479951.1"/>
    </source>
</evidence>
<evidence type="ECO:0000256" key="6">
    <source>
        <dbReference type="ARBA" id="ARBA00022777"/>
    </source>
</evidence>
<keyword evidence="13" id="KW-1185">Reference proteome</keyword>
<sequence length="878" mass="89054">MSTAFAGAVQGTDGRPLDQIRLTGLSATGHHGVFEHERLDGQLFRADVVLHLDTRPAAAGDDLADTVSYAVVAEDVVAVLAGSPADLIETVAERVAAVALRHPAVVAVDVAVHKPQAPITVPFDDVEVVVRRDRVKVPVVADAVPRVVPIPVGSITPAVLGNVAAAEPASPDQHVVMPPSIPPVSPAPAPDRSPDQGVFAATAEDLGPAAGELPSTGGVSDQEFVDALDSFYSAPQDALSAPAESFEPVVEQGSEAAPQVIVRPAPEVTAEPAPVASETFHEAADERSEAAEPSDAPGVATASSAVAPEAEGSADPVPLAVPEAQSVRGVPVEPGTRIGDDATADLDAPAGTALPDAVAPAAHQVAAEPAPGERVLDDEPAPSPVAQAPVETPAVPEPVAEAPSTATFSAEVSSEPAPVPPALGEPEPIAAPVPLPVRPAPEVATAPAEPTAAEAPYVPEAAPVPAVALDRLDEAPSGFVPVVLALGANLGDAQQTLRDAVTDLDRISGLEITDVSPLARTAAVGGPDQPDYLNAILLARTTLAPRALLHAVQGVENAHGRIRAERNGPRTLDVDLIVFGTVTEFTADLELPHPRAHERAFVLEPWAQIAPDAVLPGLGGGPVAALAATAPDRGGIRWLALDWLTDAEPEAAPAPAPAVRPDAPADPARQAQAAAAQEAPAPASPPVEAAAPEPTTAPTTPARPGGEMFTATPHEVGEPVGHAPVPATVPFVQDQPSAPTTQAPAPVAPAQQGPPERAAQEPGPFVPAFHPVHPQDGQEPPHAQVPPLWADVSHAAPAPEPPADVFPVHSAPAPAAPARTVPEEPVAPQFHPVHPAPAGAFLPPQAPNDPEQQDSATAQPPITGVPMSFPADLRGPSS</sequence>
<dbReference type="PROSITE" id="PS00794">
    <property type="entry name" value="HPPK"/>
    <property type="match status" value="1"/>
</dbReference>
<evidence type="ECO:0000313" key="13">
    <source>
        <dbReference type="Proteomes" id="UP000698059"/>
    </source>
</evidence>
<feature type="compositionally biased region" description="Low complexity" evidence="10">
    <location>
        <begin position="355"/>
        <end position="370"/>
    </location>
</feature>
<evidence type="ECO:0000256" key="1">
    <source>
        <dbReference type="ARBA" id="ARBA00000198"/>
    </source>
</evidence>
<keyword evidence="5" id="KW-0547">Nucleotide-binding</keyword>
<keyword evidence="9" id="KW-0456">Lyase</keyword>
<protein>
    <recommendedName>
        <fullName evidence="9">Bifunctional folate synthesis protein</fullName>
    </recommendedName>
    <domain>
        <recommendedName>
            <fullName evidence="9">Dihydroneopterin aldolase</fullName>
            <shortName evidence="9">DHNA</shortName>
            <ecNumber evidence="9">4.1.2.25</ecNumber>
        </recommendedName>
        <alternativeName>
            <fullName evidence="9">7,8-dihydroneopterin aldolase</fullName>
        </alternativeName>
    </domain>
    <domain>
        <recommendedName>
            <fullName evidence="9">2-amino-4-hydroxy-6-hydroxymethyldihydropteridine pyrophosphokinase</fullName>
            <ecNumber evidence="9">2.7.6.3</ecNumber>
        </recommendedName>
        <alternativeName>
            <fullName evidence="9">6-hydroxymethyl-7,8-dihydropterin pyrophosphokinase</fullName>
            <shortName evidence="9">PPPK</shortName>
        </alternativeName>
        <alternativeName>
            <fullName evidence="9">7,8-dihydro-6-hydroxymethylpterin pyrophosphokinase</fullName>
            <shortName evidence="9">HPPK</shortName>
        </alternativeName>
    </domain>
</protein>
<dbReference type="Proteomes" id="UP000698059">
    <property type="component" value="Unassembled WGS sequence"/>
</dbReference>
<comment type="caution">
    <text evidence="12">The sequence shown here is derived from an EMBL/GenBank/DDBJ whole genome shotgun (WGS) entry which is preliminary data.</text>
</comment>
<evidence type="ECO:0000256" key="4">
    <source>
        <dbReference type="ARBA" id="ARBA00022679"/>
    </source>
</evidence>
<feature type="region of interest" description="Disordered" evidence="10">
    <location>
        <begin position="729"/>
        <end position="763"/>
    </location>
</feature>
<feature type="compositionally biased region" description="Low complexity" evidence="10">
    <location>
        <begin position="733"/>
        <end position="755"/>
    </location>
</feature>
<dbReference type="EC" id="2.7.6.3" evidence="9"/>
<comment type="catalytic activity">
    <reaction evidence="1">
        <text>6-hydroxymethyl-7,8-dihydropterin + ATP = (7,8-dihydropterin-6-yl)methyl diphosphate + AMP + H(+)</text>
        <dbReference type="Rhea" id="RHEA:11412"/>
        <dbReference type="ChEBI" id="CHEBI:15378"/>
        <dbReference type="ChEBI" id="CHEBI:30616"/>
        <dbReference type="ChEBI" id="CHEBI:44841"/>
        <dbReference type="ChEBI" id="CHEBI:72950"/>
        <dbReference type="ChEBI" id="CHEBI:456215"/>
        <dbReference type="EC" id="2.7.6.3"/>
    </reaction>
</comment>
<name>A0ABS2LHP8_9CELL</name>
<dbReference type="InterPro" id="IPR000550">
    <property type="entry name" value="Hppk"/>
</dbReference>
<organism evidence="12 13">
    <name type="scientific">Oerskovia jenensis</name>
    <dbReference type="NCBI Taxonomy" id="162169"/>
    <lineage>
        <taxon>Bacteria</taxon>
        <taxon>Bacillati</taxon>
        <taxon>Actinomycetota</taxon>
        <taxon>Actinomycetes</taxon>
        <taxon>Micrococcales</taxon>
        <taxon>Cellulomonadaceae</taxon>
        <taxon>Oerskovia</taxon>
    </lineage>
</organism>
<keyword evidence="6" id="KW-0418">Kinase</keyword>
<evidence type="ECO:0000256" key="5">
    <source>
        <dbReference type="ARBA" id="ARBA00022741"/>
    </source>
</evidence>
<dbReference type="EMBL" id="JAFBBO010000001">
    <property type="protein sequence ID" value="MBM7479951.1"/>
    <property type="molecule type" value="Genomic_DNA"/>
</dbReference>
<comment type="pathway">
    <text evidence="2">Cofactor biosynthesis; tetrahydrofolate biosynthesis; 2-amino-4-hydroxy-6-hydroxymethyl-7,8-dihydropteridine diphosphate from 7,8-dihydroneopterin triphosphate: step 4/4.</text>
</comment>
<evidence type="ECO:0000256" key="3">
    <source>
        <dbReference type="ARBA" id="ARBA00009640"/>
    </source>
</evidence>
<dbReference type="EC" id="4.1.2.25" evidence="9"/>
<dbReference type="NCBIfam" id="TIGR00526">
    <property type="entry name" value="folB_dom"/>
    <property type="match status" value="1"/>
</dbReference>
<feature type="compositionally biased region" description="Low complexity" evidence="10">
    <location>
        <begin position="384"/>
        <end position="407"/>
    </location>
</feature>
<evidence type="ECO:0000256" key="9">
    <source>
        <dbReference type="RuleBase" id="RU362079"/>
    </source>
</evidence>
<dbReference type="RefSeq" id="WP_307822560.1">
    <property type="nucleotide sequence ID" value="NZ_JAFBBO010000001.1"/>
</dbReference>
<evidence type="ECO:0000256" key="8">
    <source>
        <dbReference type="ARBA" id="ARBA00022909"/>
    </source>
</evidence>
<dbReference type="InterPro" id="IPR006156">
    <property type="entry name" value="Dihydroneopterin_aldolase"/>
</dbReference>
<feature type="domain" description="7,8-dihydro-6-hydroxymethylpterin-pyrophosphokinase" evidence="11">
    <location>
        <begin position="566"/>
        <end position="577"/>
    </location>
</feature>
<evidence type="ECO:0000256" key="10">
    <source>
        <dbReference type="SAM" id="MobiDB-lite"/>
    </source>
</evidence>
<dbReference type="Gene3D" id="3.30.1130.10">
    <property type="match status" value="1"/>
</dbReference>
<dbReference type="Pfam" id="PF01288">
    <property type="entry name" value="HPPK"/>
    <property type="match status" value="1"/>
</dbReference>
<dbReference type="SUPFAM" id="SSF55083">
    <property type="entry name" value="6-hydroxymethyl-7,8-dihydropterin pyrophosphokinase, HPPK"/>
    <property type="match status" value="1"/>
</dbReference>
<dbReference type="InterPro" id="IPR006157">
    <property type="entry name" value="FolB_dom"/>
</dbReference>
<comment type="pathway">
    <text evidence="9">Cofactor biosynthesis; tetrahydrofolate biosynthesis; 2-amino-4-hydroxy-6-hydroxymethyl-7,8-dihydropteridine diphosphate from 7,8-dihydroneopterin triphosphate: step 3/4.</text>
</comment>
<dbReference type="SMART" id="SM00905">
    <property type="entry name" value="FolB"/>
    <property type="match status" value="1"/>
</dbReference>
<dbReference type="InterPro" id="IPR035907">
    <property type="entry name" value="Hppk_sf"/>
</dbReference>